<sequence>TNTRRTKVKKAKKIKVATERKKRRAQIAKMMQKAKVVRTAKKALATVEHKKTPKGVRKIYTTDSHD</sequence>
<dbReference type="AlphaFoldDB" id="A0A0F9N3N4"/>
<proteinExistence type="predicted"/>
<reference evidence="2" key="1">
    <citation type="journal article" date="2015" name="Nature">
        <title>Complex archaea that bridge the gap between prokaryotes and eukaryotes.</title>
        <authorList>
            <person name="Spang A."/>
            <person name="Saw J.H."/>
            <person name="Jorgensen S.L."/>
            <person name="Zaremba-Niedzwiedzka K."/>
            <person name="Martijn J."/>
            <person name="Lind A.E."/>
            <person name="van Eijk R."/>
            <person name="Schleper C."/>
            <person name="Guy L."/>
            <person name="Ettema T.J."/>
        </authorList>
    </citation>
    <scope>NUCLEOTIDE SEQUENCE</scope>
</reference>
<feature type="region of interest" description="Disordered" evidence="1">
    <location>
        <begin position="1"/>
        <end position="23"/>
    </location>
</feature>
<feature type="non-terminal residue" evidence="2">
    <location>
        <position position="1"/>
    </location>
</feature>
<comment type="caution">
    <text evidence="2">The sequence shown here is derived from an EMBL/GenBank/DDBJ whole genome shotgun (WGS) entry which is preliminary data.</text>
</comment>
<dbReference type="EMBL" id="LAZR01004701">
    <property type="protein sequence ID" value="KKN06357.1"/>
    <property type="molecule type" value="Genomic_DNA"/>
</dbReference>
<organism evidence="2">
    <name type="scientific">marine sediment metagenome</name>
    <dbReference type="NCBI Taxonomy" id="412755"/>
    <lineage>
        <taxon>unclassified sequences</taxon>
        <taxon>metagenomes</taxon>
        <taxon>ecological metagenomes</taxon>
    </lineage>
</organism>
<evidence type="ECO:0000256" key="1">
    <source>
        <dbReference type="SAM" id="MobiDB-lite"/>
    </source>
</evidence>
<gene>
    <name evidence="2" type="ORF">LCGC14_1078140</name>
</gene>
<accession>A0A0F9N3N4</accession>
<protein>
    <submittedName>
        <fullName evidence="2">Uncharacterized protein</fullName>
    </submittedName>
</protein>
<name>A0A0F9N3N4_9ZZZZ</name>
<evidence type="ECO:0000313" key="2">
    <source>
        <dbReference type="EMBL" id="KKN06357.1"/>
    </source>
</evidence>